<name>A0A1S3HEZ0_LINAN</name>
<dbReference type="InterPro" id="IPR001650">
    <property type="entry name" value="Helicase_C-like"/>
</dbReference>
<keyword evidence="1" id="KW-1133">Transmembrane helix</keyword>
<reference evidence="4" key="1">
    <citation type="submission" date="2025-08" db="UniProtKB">
        <authorList>
            <consortium name="RefSeq"/>
        </authorList>
    </citation>
    <scope>IDENTIFICATION</scope>
    <source>
        <tissue evidence="4">Gonads</tissue>
    </source>
</reference>
<dbReference type="Gene3D" id="3.40.50.300">
    <property type="entry name" value="P-loop containing nucleotide triphosphate hydrolases"/>
    <property type="match status" value="1"/>
</dbReference>
<feature type="domain" description="Helicase C-terminal" evidence="2">
    <location>
        <begin position="231"/>
        <end position="394"/>
    </location>
</feature>
<accession>A0A1S3HEZ0</accession>
<evidence type="ECO:0000259" key="2">
    <source>
        <dbReference type="PROSITE" id="PS51194"/>
    </source>
</evidence>
<dbReference type="PANTHER" id="PTHR14074">
    <property type="entry name" value="HELICASE WITH DEATH DOMAIN-RELATED"/>
    <property type="match status" value="1"/>
</dbReference>
<gene>
    <name evidence="4" type="primary">LOC106154726</name>
</gene>
<dbReference type="SMART" id="SM00490">
    <property type="entry name" value="HELICc"/>
    <property type="match status" value="1"/>
</dbReference>
<dbReference type="AlphaFoldDB" id="A0A1S3HEZ0"/>
<dbReference type="GO" id="GO:0005737">
    <property type="term" value="C:cytoplasm"/>
    <property type="evidence" value="ECO:0007669"/>
    <property type="project" value="TreeGrafter"/>
</dbReference>
<keyword evidence="1" id="KW-0812">Transmembrane</keyword>
<feature type="transmembrane region" description="Helical" evidence="1">
    <location>
        <begin position="6"/>
        <end position="28"/>
    </location>
</feature>
<dbReference type="RefSeq" id="XP_013384637.1">
    <property type="nucleotide sequence ID" value="XM_013529183.1"/>
</dbReference>
<keyword evidence="1" id="KW-0472">Membrane</keyword>
<evidence type="ECO:0000313" key="4">
    <source>
        <dbReference type="RefSeq" id="XP_013384637.1"/>
    </source>
</evidence>
<dbReference type="SUPFAM" id="SSF52540">
    <property type="entry name" value="P-loop containing nucleoside triphosphate hydrolases"/>
    <property type="match status" value="1"/>
</dbReference>
<dbReference type="InterPro" id="IPR027417">
    <property type="entry name" value="P-loop_NTPase"/>
</dbReference>
<keyword evidence="3" id="KW-1185">Reference proteome</keyword>
<organism evidence="3 4">
    <name type="scientific">Lingula anatina</name>
    <name type="common">Brachiopod</name>
    <name type="synonym">Lingula unguis</name>
    <dbReference type="NCBI Taxonomy" id="7574"/>
    <lineage>
        <taxon>Eukaryota</taxon>
        <taxon>Metazoa</taxon>
        <taxon>Spiralia</taxon>
        <taxon>Lophotrochozoa</taxon>
        <taxon>Brachiopoda</taxon>
        <taxon>Linguliformea</taxon>
        <taxon>Lingulata</taxon>
        <taxon>Lingulida</taxon>
        <taxon>Linguloidea</taxon>
        <taxon>Lingulidae</taxon>
        <taxon>Lingula</taxon>
    </lineage>
</organism>
<protein>
    <submittedName>
        <fullName evidence="4">Dicer-like protein 1</fullName>
    </submittedName>
</protein>
<dbReference type="InterPro" id="IPR051363">
    <property type="entry name" value="RLR_Helicase"/>
</dbReference>
<dbReference type="GeneID" id="106154726"/>
<dbReference type="PROSITE" id="PS51194">
    <property type="entry name" value="HELICASE_CTER"/>
    <property type="match status" value="1"/>
</dbReference>
<dbReference type="OrthoDB" id="416741at2759"/>
<evidence type="ECO:0000313" key="3">
    <source>
        <dbReference type="Proteomes" id="UP000085678"/>
    </source>
</evidence>
<evidence type="ECO:0000256" key="1">
    <source>
        <dbReference type="SAM" id="Phobius"/>
    </source>
</evidence>
<dbReference type="Proteomes" id="UP000085678">
    <property type="component" value="Unplaced"/>
</dbReference>
<dbReference type="KEGG" id="lak:106154726"/>
<dbReference type="InParanoid" id="A0A1S3HEZ0"/>
<dbReference type="Pfam" id="PF00271">
    <property type="entry name" value="Helicase_C"/>
    <property type="match status" value="1"/>
</dbReference>
<proteinExistence type="predicted"/>
<sequence length="394" mass="44389">MYALPVWLYNLGYTLILFIAGLTASPAGRETVEDTEKMLKRLLENIGDGKLAAIMENDRSFKELSKYKTQTKLIAKELGLTVNEKELQDELQKYLFLCYNRLSVETDFGNFDSREEVKTCQDLKGDVLEAFQIFLQDAKPIEPDRNIYIEALKLHCSVLCEALSAVGDGSVEFAFRVLQDLLNRSHPGSFEKAAELNLAHQKVKSLTEHFALRTKEEKEDDKMAVKTVAREILQGIDWDSREQGKQPFVLVLVKTRVVAQQMTEALKEMEELKERGICPVCIVGHGGGSSDGGGMTIKKQSRALEGIRNYEYQVVVATSVAEEGVDFPECELVIHMNPPSSVTALVQTRGRARKQGVSRFIALCREPGQKDKIELLQKKEENMYKAAKKIIDTY</sequence>
<dbReference type="PANTHER" id="PTHR14074:SF16">
    <property type="entry name" value="ANTIVIRAL INNATE IMMUNE RESPONSE RECEPTOR RIG-I"/>
    <property type="match status" value="1"/>
</dbReference>
<dbReference type="STRING" id="7574.A0A1S3HEZ0"/>